<keyword evidence="6" id="KW-1185">Reference proteome</keyword>
<gene>
    <name evidence="5" type="ORF">BDP27DRAFT_1258808</name>
</gene>
<comment type="caution">
    <text evidence="5">The sequence shown here is derived from an EMBL/GenBank/DDBJ whole genome shotgun (WGS) entry which is preliminary data.</text>
</comment>
<dbReference type="SMART" id="SM00360">
    <property type="entry name" value="RRM"/>
    <property type="match status" value="2"/>
</dbReference>
<feature type="domain" description="Protein kinase" evidence="3">
    <location>
        <begin position="443"/>
        <end position="708"/>
    </location>
</feature>
<dbReference type="InterPro" id="IPR011009">
    <property type="entry name" value="Kinase-like_dom_sf"/>
</dbReference>
<evidence type="ECO:0000313" key="5">
    <source>
        <dbReference type="EMBL" id="KAF9074325.1"/>
    </source>
</evidence>
<dbReference type="Proteomes" id="UP000772434">
    <property type="component" value="Unassembled WGS sequence"/>
</dbReference>
<organism evidence="5 6">
    <name type="scientific">Rhodocollybia butyracea</name>
    <dbReference type="NCBI Taxonomy" id="206335"/>
    <lineage>
        <taxon>Eukaryota</taxon>
        <taxon>Fungi</taxon>
        <taxon>Dikarya</taxon>
        <taxon>Basidiomycota</taxon>
        <taxon>Agaricomycotina</taxon>
        <taxon>Agaricomycetes</taxon>
        <taxon>Agaricomycetidae</taxon>
        <taxon>Agaricales</taxon>
        <taxon>Marasmiineae</taxon>
        <taxon>Omphalotaceae</taxon>
        <taxon>Rhodocollybia</taxon>
    </lineage>
</organism>
<evidence type="ECO:0000256" key="1">
    <source>
        <dbReference type="PROSITE-ProRule" id="PRU00176"/>
    </source>
</evidence>
<dbReference type="CDD" id="cd12276">
    <property type="entry name" value="RRM2_MEI2_EAR1_like"/>
    <property type="match status" value="1"/>
</dbReference>
<evidence type="ECO:0000256" key="2">
    <source>
        <dbReference type="SAM" id="MobiDB-lite"/>
    </source>
</evidence>
<sequence length="710" mass="81345">MNPYSLHPRSPRGYGDRREFLQAEARRSRSYNGNSNWGVSSYTYSARSHDPRRGLDRASRRSGFGGSEGGDSSYFLEDDYSEQDSNSPYRGDRSRSRSTTPSGVGYNQSYRSYGKYEDNFTRKKRKIEERIKQERPCRTLFIRNIKYETNSNNLRRQFEEHGEIMKFFDLISTRGMLFVTYYDTRAAERARNRLQGSELGGRTIDVHFSLPRGSEKNDFQGCLQVTLVNTPSGQPIDDNEVRRAFMVIGEIKSIQPVKDRIVDSRYVEFYDTRDCDKARDRLQHQRLQDGIMVITYPSEESQLGGGDASESLGRFGDFEIIGGNDGTTGLDERHKSINIPMESASIPKADIKGYLQRALAEYDAFKVNHRLNSHSRQTFAPQWLDKEVAQRVLDQLQLELDFASGILNLSEERDYAQRLSLLRYLSAKFHVLPFSLIIHDVMREGHNPIGGGGFADIWRGTLHEKNVCLKVLRLIIEPNDEIRTKIRKQFCQEALVWRQLKHPNILPLLGVNTELFFPSFCLISPWMKNKDINAYLRENPNHDLSSVLSDIASGLHYLHSRKPPIIHGDIRGANILVADDLRCCLADFGLALVTTDSRPWSTTTSTSSKGAMRWLAPECIDSSLDLGSNQPSRDVYAFGCTILEILTQKPPFHDKTNDTSVLFSLMKGERPHRPQDVWYPETIWNLTTRCWAHNAQERPLANEIYDLLLK</sequence>
<feature type="compositionally biased region" description="Basic and acidic residues" evidence="2">
    <location>
        <begin position="14"/>
        <end position="27"/>
    </location>
</feature>
<dbReference type="PROSITE" id="PS50102">
    <property type="entry name" value="RRM"/>
    <property type="match status" value="1"/>
</dbReference>
<dbReference type="GO" id="GO:0005524">
    <property type="term" value="F:ATP binding"/>
    <property type="evidence" value="ECO:0007669"/>
    <property type="project" value="InterPro"/>
</dbReference>
<feature type="domain" description="RRM" evidence="4">
    <location>
        <begin position="138"/>
        <end position="211"/>
    </location>
</feature>
<protein>
    <submittedName>
        <fullName evidence="5">Kinase-like domain-containing protein</fullName>
    </submittedName>
</protein>
<keyword evidence="1" id="KW-0694">RNA-binding</keyword>
<keyword evidence="5" id="KW-0808">Transferase</keyword>
<evidence type="ECO:0000259" key="4">
    <source>
        <dbReference type="PROSITE" id="PS50102"/>
    </source>
</evidence>
<dbReference type="PANTHER" id="PTHR44329">
    <property type="entry name" value="SERINE/THREONINE-PROTEIN KINASE TNNI3K-RELATED"/>
    <property type="match status" value="1"/>
</dbReference>
<feature type="compositionally biased region" description="Basic and acidic residues" evidence="2">
    <location>
        <begin position="47"/>
        <end position="59"/>
    </location>
</feature>
<feature type="compositionally biased region" description="Polar residues" evidence="2">
    <location>
        <begin position="30"/>
        <end position="46"/>
    </location>
</feature>
<proteinExistence type="predicted"/>
<dbReference type="InterPro" id="IPR012677">
    <property type="entry name" value="Nucleotide-bd_a/b_plait_sf"/>
</dbReference>
<dbReference type="Gene3D" id="3.30.70.330">
    <property type="match status" value="1"/>
</dbReference>
<dbReference type="SUPFAM" id="SSF54928">
    <property type="entry name" value="RNA-binding domain, RBD"/>
    <property type="match status" value="1"/>
</dbReference>
<evidence type="ECO:0000313" key="6">
    <source>
        <dbReference type="Proteomes" id="UP000772434"/>
    </source>
</evidence>
<dbReference type="InterPro" id="IPR008266">
    <property type="entry name" value="Tyr_kinase_AS"/>
</dbReference>
<dbReference type="InterPro" id="IPR035979">
    <property type="entry name" value="RBD_domain_sf"/>
</dbReference>
<dbReference type="EMBL" id="JADNRY010000013">
    <property type="protein sequence ID" value="KAF9074325.1"/>
    <property type="molecule type" value="Genomic_DNA"/>
</dbReference>
<feature type="region of interest" description="Disordered" evidence="2">
    <location>
        <begin position="1"/>
        <end position="110"/>
    </location>
</feature>
<dbReference type="InterPro" id="IPR000719">
    <property type="entry name" value="Prot_kinase_dom"/>
</dbReference>
<dbReference type="InterPro" id="IPR001245">
    <property type="entry name" value="Ser-Thr/Tyr_kinase_cat_dom"/>
</dbReference>
<reference evidence="5" key="1">
    <citation type="submission" date="2020-11" db="EMBL/GenBank/DDBJ databases">
        <authorList>
            <consortium name="DOE Joint Genome Institute"/>
            <person name="Ahrendt S."/>
            <person name="Riley R."/>
            <person name="Andreopoulos W."/>
            <person name="Labutti K."/>
            <person name="Pangilinan J."/>
            <person name="Ruiz-Duenas F.J."/>
            <person name="Barrasa J.M."/>
            <person name="Sanchez-Garcia M."/>
            <person name="Camarero S."/>
            <person name="Miyauchi S."/>
            <person name="Serrano A."/>
            <person name="Linde D."/>
            <person name="Babiker R."/>
            <person name="Drula E."/>
            <person name="Ayuso-Fernandez I."/>
            <person name="Pacheco R."/>
            <person name="Padilla G."/>
            <person name="Ferreira P."/>
            <person name="Barriuso J."/>
            <person name="Kellner H."/>
            <person name="Castanera R."/>
            <person name="Alfaro M."/>
            <person name="Ramirez L."/>
            <person name="Pisabarro A.G."/>
            <person name="Kuo A."/>
            <person name="Tritt A."/>
            <person name="Lipzen A."/>
            <person name="He G."/>
            <person name="Yan M."/>
            <person name="Ng V."/>
            <person name="Cullen D."/>
            <person name="Martin F."/>
            <person name="Rosso M.-N."/>
            <person name="Henrissat B."/>
            <person name="Hibbett D."/>
            <person name="Martinez A.T."/>
            <person name="Grigoriev I.V."/>
        </authorList>
    </citation>
    <scope>NUCLEOTIDE SEQUENCE</scope>
    <source>
        <strain evidence="5">AH 40177</strain>
    </source>
</reference>
<dbReference type="OrthoDB" id="439808at2759"/>
<dbReference type="PROSITE" id="PS00109">
    <property type="entry name" value="PROTEIN_KINASE_TYR"/>
    <property type="match status" value="1"/>
</dbReference>
<dbReference type="InterPro" id="IPR051681">
    <property type="entry name" value="Ser/Thr_Kinases-Pseudokinases"/>
</dbReference>
<dbReference type="GO" id="GO:0003723">
    <property type="term" value="F:RNA binding"/>
    <property type="evidence" value="ECO:0007669"/>
    <property type="project" value="UniProtKB-UniRule"/>
</dbReference>
<name>A0A9P5UBP1_9AGAR</name>
<dbReference type="SUPFAM" id="SSF56112">
    <property type="entry name" value="Protein kinase-like (PK-like)"/>
    <property type="match status" value="1"/>
</dbReference>
<dbReference type="Gene3D" id="1.10.510.10">
    <property type="entry name" value="Transferase(Phosphotransferase) domain 1"/>
    <property type="match status" value="1"/>
</dbReference>
<dbReference type="GO" id="GO:0004674">
    <property type="term" value="F:protein serine/threonine kinase activity"/>
    <property type="evidence" value="ECO:0007669"/>
    <property type="project" value="TreeGrafter"/>
</dbReference>
<feature type="compositionally biased region" description="Polar residues" evidence="2">
    <location>
        <begin position="97"/>
        <end position="110"/>
    </location>
</feature>
<dbReference type="PROSITE" id="PS50011">
    <property type="entry name" value="PROTEIN_KINASE_DOM"/>
    <property type="match status" value="1"/>
</dbReference>
<accession>A0A9P5UBP1</accession>
<dbReference type="AlphaFoldDB" id="A0A9P5UBP1"/>
<dbReference type="InterPro" id="IPR000504">
    <property type="entry name" value="RRM_dom"/>
</dbReference>
<evidence type="ECO:0000259" key="3">
    <source>
        <dbReference type="PROSITE" id="PS50011"/>
    </source>
</evidence>
<keyword evidence="5" id="KW-0418">Kinase</keyword>
<dbReference type="Pfam" id="PF07714">
    <property type="entry name" value="PK_Tyr_Ser-Thr"/>
    <property type="match status" value="1"/>
</dbReference>
<dbReference type="Pfam" id="PF00076">
    <property type="entry name" value="RRM_1"/>
    <property type="match status" value="1"/>
</dbReference>